<organism evidence="7 8">
    <name type="scientific">Nocardioides iriomotensis</name>
    <dbReference type="NCBI Taxonomy" id="715784"/>
    <lineage>
        <taxon>Bacteria</taxon>
        <taxon>Bacillati</taxon>
        <taxon>Actinomycetota</taxon>
        <taxon>Actinomycetes</taxon>
        <taxon>Propionibacteriales</taxon>
        <taxon>Nocardioidaceae</taxon>
        <taxon>Nocardioides</taxon>
    </lineage>
</organism>
<reference evidence="7 8" key="1">
    <citation type="submission" date="2019-01" db="EMBL/GenBank/DDBJ databases">
        <title>Nocardioides guangzhouensis sp. nov., an actinobacterium isolated from soil.</title>
        <authorList>
            <person name="Fu Y."/>
            <person name="Cai Y."/>
            <person name="Lin Z."/>
            <person name="Chen P."/>
        </authorList>
    </citation>
    <scope>NUCLEOTIDE SEQUENCE [LARGE SCALE GENOMIC DNA]</scope>
    <source>
        <strain evidence="7 8">NBRC 105384</strain>
    </source>
</reference>
<evidence type="ECO:0000256" key="1">
    <source>
        <dbReference type="ARBA" id="ARBA00004167"/>
    </source>
</evidence>
<sequence>MRYNPKAKLDRSQVQVRRGGGSGGGMGGLPIGGGGGRGLKVGGGIGGLIILVIIFLLQSQLGGSPSIGPGEGGGGAGSETSLDQCESGADANQDRNCALLADVNSIQAFWAEALPEQAGVRYRKATTILFPEGAVSTGCGNATSDVGPFYCSADEQVYLDPAFFDEMLEGQLGARGGPFSEAYVLAHEYGHHIQDLLGTMGQVRTQQGPTSDAVRLELQADCYAGVWTKHATEVPDESGEPFILDLTDQDIADALDAARAVGDDRIQKRTSGRVDPDRWTHGSAEQRMRWFSTGMRTGSLQACDTFSASRL</sequence>
<protein>
    <submittedName>
        <fullName evidence="7">Peptidase</fullName>
    </submittedName>
</protein>
<name>A0A4Q5IZ26_9ACTN</name>
<evidence type="ECO:0000256" key="5">
    <source>
        <dbReference type="SAM" id="MobiDB-lite"/>
    </source>
</evidence>
<gene>
    <name evidence="7" type="ORF">ETU37_12735</name>
</gene>
<dbReference type="RefSeq" id="WP_129987712.1">
    <property type="nucleotide sequence ID" value="NZ_SDPU01000023.1"/>
</dbReference>
<evidence type="ECO:0000313" key="8">
    <source>
        <dbReference type="Proteomes" id="UP000291189"/>
    </source>
</evidence>
<evidence type="ECO:0000256" key="4">
    <source>
        <dbReference type="ARBA" id="ARBA00023136"/>
    </source>
</evidence>
<evidence type="ECO:0000256" key="6">
    <source>
        <dbReference type="SAM" id="Phobius"/>
    </source>
</evidence>
<comment type="subcellular location">
    <subcellularLocation>
        <location evidence="1">Membrane</location>
        <topology evidence="1">Single-pass membrane protein</topology>
    </subcellularLocation>
</comment>
<dbReference type="EMBL" id="SDPU01000023">
    <property type="protein sequence ID" value="RYU11437.1"/>
    <property type="molecule type" value="Genomic_DNA"/>
</dbReference>
<evidence type="ECO:0000313" key="7">
    <source>
        <dbReference type="EMBL" id="RYU11437.1"/>
    </source>
</evidence>
<comment type="caution">
    <text evidence="7">The sequence shown here is derived from an EMBL/GenBank/DDBJ whole genome shotgun (WGS) entry which is preliminary data.</text>
</comment>
<keyword evidence="8" id="KW-1185">Reference proteome</keyword>
<dbReference type="GO" id="GO:0016020">
    <property type="term" value="C:membrane"/>
    <property type="evidence" value="ECO:0007669"/>
    <property type="project" value="UniProtKB-SubCell"/>
</dbReference>
<dbReference type="OrthoDB" id="9774900at2"/>
<dbReference type="Pfam" id="PF04228">
    <property type="entry name" value="Zn_peptidase"/>
    <property type="match status" value="1"/>
</dbReference>
<feature type="region of interest" description="Disordered" evidence="5">
    <location>
        <begin position="66"/>
        <end position="88"/>
    </location>
</feature>
<evidence type="ECO:0000256" key="2">
    <source>
        <dbReference type="ARBA" id="ARBA00022692"/>
    </source>
</evidence>
<dbReference type="InterPro" id="IPR007343">
    <property type="entry name" value="Uncharacterised_pept_Zn_put"/>
</dbReference>
<keyword evidence="2 6" id="KW-0812">Transmembrane</keyword>
<dbReference type="PANTHER" id="PTHR30168:SF0">
    <property type="entry name" value="INNER MEMBRANE PROTEIN"/>
    <property type="match status" value="1"/>
</dbReference>
<dbReference type="AlphaFoldDB" id="A0A4Q5IZ26"/>
<accession>A0A4Q5IZ26</accession>
<keyword evidence="4 6" id="KW-0472">Membrane</keyword>
<evidence type="ECO:0000256" key="3">
    <source>
        <dbReference type="ARBA" id="ARBA00022989"/>
    </source>
</evidence>
<proteinExistence type="predicted"/>
<feature type="transmembrane region" description="Helical" evidence="6">
    <location>
        <begin position="39"/>
        <end position="57"/>
    </location>
</feature>
<feature type="region of interest" description="Disordered" evidence="5">
    <location>
        <begin position="1"/>
        <end position="28"/>
    </location>
</feature>
<dbReference type="PANTHER" id="PTHR30168">
    <property type="entry name" value="PUTATIVE MEMBRANE PROTEIN YPFJ"/>
    <property type="match status" value="1"/>
</dbReference>
<dbReference type="Proteomes" id="UP000291189">
    <property type="component" value="Unassembled WGS sequence"/>
</dbReference>
<keyword evidence="3 6" id="KW-1133">Transmembrane helix</keyword>
<feature type="compositionally biased region" description="Gly residues" evidence="5">
    <location>
        <begin position="18"/>
        <end position="28"/>
    </location>
</feature>